<dbReference type="PANTHER" id="PTHR47354">
    <property type="entry name" value="NADH OXIDOREDUCTASE HCR"/>
    <property type="match status" value="1"/>
</dbReference>
<accession>A0A2A4GDZ0</accession>
<evidence type="ECO:0000256" key="3">
    <source>
        <dbReference type="ARBA" id="ARBA00022714"/>
    </source>
</evidence>
<reference evidence="11 12" key="1">
    <citation type="submission" date="2017-04" db="EMBL/GenBank/DDBJ databases">
        <title>A new member of the family Flavobacteriaceae isolated from ascidians.</title>
        <authorList>
            <person name="Chen L."/>
        </authorList>
    </citation>
    <scope>NUCLEOTIDE SEQUENCE [LARGE SCALE GENOMIC DNA]</scope>
    <source>
        <strain evidence="11 12">HQA918</strain>
    </source>
</reference>
<dbReference type="InterPro" id="IPR039261">
    <property type="entry name" value="FNR_nucleotide-bd"/>
</dbReference>
<comment type="caution">
    <text evidence="11">The sequence shown here is derived from an EMBL/GenBank/DDBJ whole genome shotgun (WGS) entry which is preliminary data.</text>
</comment>
<evidence type="ECO:0000256" key="7">
    <source>
        <dbReference type="ARBA" id="ARBA00023004"/>
    </source>
</evidence>
<dbReference type="Gene3D" id="3.10.20.30">
    <property type="match status" value="1"/>
</dbReference>
<dbReference type="AlphaFoldDB" id="A0A2A4GDZ0"/>
<evidence type="ECO:0000259" key="10">
    <source>
        <dbReference type="PROSITE" id="PS51384"/>
    </source>
</evidence>
<evidence type="ECO:0000256" key="1">
    <source>
        <dbReference type="ARBA" id="ARBA00001974"/>
    </source>
</evidence>
<sequence>MALFHSLQVESVESLTSDAVKVTFGVPETLQADYRFNAGQYVTLKHPADDSVRRAYSICSPSHQKGNFSVGIKQIENGLFSSYANNRIKAGDTLEVMVPEGRFTYEASGKPQHIAAFASGSGITPIMSIAHAVLTGNEQSTFVLVYGNRSNEDTMFLSEIQRLEQKYTDRFFVQHLHSRSLADGALFGRIDQGTVNLIVKNKFAERSFDAFYLCGPEGMIQTVKNTLLENGVAEDQIFFELFTTSDTKANIQRGPSGSVQLKVTADFEDFEIEMPAGKNVLDTVLDADIDVSFSCKGGICSSCMARVTEGKASMVNNQILTDSEIESGLILTCQAHAETDTLAVDFDDV</sequence>
<protein>
    <submittedName>
        <fullName evidence="11">Flavodoxin reductase</fullName>
    </submittedName>
</protein>
<dbReference type="PROSITE" id="PS51085">
    <property type="entry name" value="2FE2S_FER_2"/>
    <property type="match status" value="1"/>
</dbReference>
<dbReference type="InterPro" id="IPR012675">
    <property type="entry name" value="Beta-grasp_dom_sf"/>
</dbReference>
<dbReference type="PANTHER" id="PTHR47354:SF8">
    <property type="entry name" value="1,2-PHENYLACETYL-COA EPOXIDASE, SUBUNIT E"/>
    <property type="match status" value="1"/>
</dbReference>
<dbReference type="CDD" id="cd06214">
    <property type="entry name" value="PA_degradation_oxidoreductase_like"/>
    <property type="match status" value="1"/>
</dbReference>
<dbReference type="InterPro" id="IPR001433">
    <property type="entry name" value="OxRdtase_FAD/NAD-bd"/>
</dbReference>
<dbReference type="InterPro" id="IPR001041">
    <property type="entry name" value="2Fe-2S_ferredoxin-type"/>
</dbReference>
<dbReference type="InterPro" id="IPR017938">
    <property type="entry name" value="Riboflavin_synthase-like_b-brl"/>
</dbReference>
<keyword evidence="12" id="KW-1185">Reference proteome</keyword>
<dbReference type="Gene3D" id="2.40.30.10">
    <property type="entry name" value="Translation factors"/>
    <property type="match status" value="1"/>
</dbReference>
<dbReference type="PROSITE" id="PS51384">
    <property type="entry name" value="FAD_FR"/>
    <property type="match status" value="1"/>
</dbReference>
<keyword evidence="6" id="KW-0560">Oxidoreductase</keyword>
<evidence type="ECO:0000313" key="11">
    <source>
        <dbReference type="EMBL" id="PCE66787.1"/>
    </source>
</evidence>
<dbReference type="PRINTS" id="PR00406">
    <property type="entry name" value="CYTB5RDTASE"/>
</dbReference>
<keyword evidence="7" id="KW-0408">Iron</keyword>
<evidence type="ECO:0000256" key="4">
    <source>
        <dbReference type="ARBA" id="ARBA00022723"/>
    </source>
</evidence>
<evidence type="ECO:0000256" key="6">
    <source>
        <dbReference type="ARBA" id="ARBA00023002"/>
    </source>
</evidence>
<dbReference type="InterPro" id="IPR008333">
    <property type="entry name" value="Cbr1-like_FAD-bd_dom"/>
</dbReference>
<evidence type="ECO:0000259" key="9">
    <source>
        <dbReference type="PROSITE" id="PS51085"/>
    </source>
</evidence>
<dbReference type="GO" id="GO:0046872">
    <property type="term" value="F:metal ion binding"/>
    <property type="evidence" value="ECO:0007669"/>
    <property type="project" value="UniProtKB-KW"/>
</dbReference>
<dbReference type="GO" id="GO:0051537">
    <property type="term" value="F:2 iron, 2 sulfur cluster binding"/>
    <property type="evidence" value="ECO:0007669"/>
    <property type="project" value="UniProtKB-KW"/>
</dbReference>
<dbReference type="CDD" id="cd00207">
    <property type="entry name" value="fer2"/>
    <property type="match status" value="1"/>
</dbReference>
<dbReference type="SUPFAM" id="SSF54292">
    <property type="entry name" value="2Fe-2S ferredoxin-like"/>
    <property type="match status" value="1"/>
</dbReference>
<dbReference type="SUPFAM" id="SSF63380">
    <property type="entry name" value="Riboflavin synthase domain-like"/>
    <property type="match status" value="1"/>
</dbReference>
<proteinExistence type="predicted"/>
<dbReference type="Pfam" id="PF00111">
    <property type="entry name" value="Fer2"/>
    <property type="match status" value="1"/>
</dbReference>
<dbReference type="PRINTS" id="PR00371">
    <property type="entry name" value="FPNCR"/>
</dbReference>
<dbReference type="InterPro" id="IPR036010">
    <property type="entry name" value="2Fe-2S_ferredoxin-like_sf"/>
</dbReference>
<evidence type="ECO:0000313" key="12">
    <source>
        <dbReference type="Proteomes" id="UP000219559"/>
    </source>
</evidence>
<feature type="domain" description="2Fe-2S ferredoxin-type" evidence="9">
    <location>
        <begin position="261"/>
        <end position="349"/>
    </location>
</feature>
<keyword evidence="2" id="KW-0285">Flavoprotein</keyword>
<dbReference type="RefSeq" id="WP_097442317.1">
    <property type="nucleotide sequence ID" value="NZ_NBWU01000001.1"/>
</dbReference>
<feature type="domain" description="FAD-binding FR-type" evidence="10">
    <location>
        <begin position="2"/>
        <end position="106"/>
    </location>
</feature>
<dbReference type="InterPro" id="IPR006058">
    <property type="entry name" value="2Fe2S_fd_BS"/>
</dbReference>
<evidence type="ECO:0000256" key="8">
    <source>
        <dbReference type="ARBA" id="ARBA00023014"/>
    </source>
</evidence>
<dbReference type="InterPro" id="IPR001709">
    <property type="entry name" value="Flavoprot_Pyr_Nucl_cyt_Rdtase"/>
</dbReference>
<keyword evidence="5" id="KW-0274">FAD</keyword>
<dbReference type="Gene3D" id="3.40.50.80">
    <property type="entry name" value="Nucleotide-binding domain of ferredoxin-NADP reductase (FNR) module"/>
    <property type="match status" value="1"/>
</dbReference>
<dbReference type="Proteomes" id="UP000219559">
    <property type="component" value="Unassembled WGS sequence"/>
</dbReference>
<dbReference type="PROSITE" id="PS00197">
    <property type="entry name" value="2FE2S_FER_1"/>
    <property type="match status" value="1"/>
</dbReference>
<dbReference type="EMBL" id="NBWU01000001">
    <property type="protein sequence ID" value="PCE66787.1"/>
    <property type="molecule type" value="Genomic_DNA"/>
</dbReference>
<dbReference type="InterPro" id="IPR050415">
    <property type="entry name" value="MRET"/>
</dbReference>
<name>A0A2A4GDZ0_9FLAO</name>
<keyword evidence="3" id="KW-0001">2Fe-2S</keyword>
<organism evidence="11 12">
    <name type="scientific">Sediminicola luteus</name>
    <dbReference type="NCBI Taxonomy" id="319238"/>
    <lineage>
        <taxon>Bacteria</taxon>
        <taxon>Pseudomonadati</taxon>
        <taxon>Bacteroidota</taxon>
        <taxon>Flavobacteriia</taxon>
        <taxon>Flavobacteriales</taxon>
        <taxon>Flavobacteriaceae</taxon>
        <taxon>Sediminicola</taxon>
    </lineage>
</organism>
<evidence type="ECO:0000256" key="2">
    <source>
        <dbReference type="ARBA" id="ARBA00022630"/>
    </source>
</evidence>
<comment type="cofactor">
    <cofactor evidence="1">
        <name>FAD</name>
        <dbReference type="ChEBI" id="CHEBI:57692"/>
    </cofactor>
</comment>
<keyword evidence="8" id="KW-0411">Iron-sulfur</keyword>
<dbReference type="OrthoDB" id="9789468at2"/>
<dbReference type="Pfam" id="PF00970">
    <property type="entry name" value="FAD_binding_6"/>
    <property type="match status" value="1"/>
</dbReference>
<dbReference type="GO" id="GO:0016491">
    <property type="term" value="F:oxidoreductase activity"/>
    <property type="evidence" value="ECO:0007669"/>
    <property type="project" value="UniProtKB-KW"/>
</dbReference>
<dbReference type="SUPFAM" id="SSF52343">
    <property type="entry name" value="Ferredoxin reductase-like, C-terminal NADP-linked domain"/>
    <property type="match status" value="1"/>
</dbReference>
<dbReference type="GO" id="GO:0050660">
    <property type="term" value="F:flavin adenine dinucleotide binding"/>
    <property type="evidence" value="ECO:0007669"/>
    <property type="project" value="TreeGrafter"/>
</dbReference>
<evidence type="ECO:0000256" key="5">
    <source>
        <dbReference type="ARBA" id="ARBA00022827"/>
    </source>
</evidence>
<gene>
    <name evidence="11" type="ORF">B7P33_04135</name>
</gene>
<keyword evidence="4" id="KW-0479">Metal-binding</keyword>
<dbReference type="InterPro" id="IPR017927">
    <property type="entry name" value="FAD-bd_FR_type"/>
</dbReference>
<dbReference type="Pfam" id="PF00175">
    <property type="entry name" value="NAD_binding_1"/>
    <property type="match status" value="1"/>
</dbReference>